<dbReference type="EMBL" id="BPLQ01000193">
    <property type="protein sequence ID" value="GIX68710.1"/>
    <property type="molecule type" value="Genomic_DNA"/>
</dbReference>
<proteinExistence type="inferred from homology"/>
<dbReference type="PRINTS" id="PR00237">
    <property type="entry name" value="GPCRRHODOPSN"/>
</dbReference>
<evidence type="ECO:0000256" key="8">
    <source>
        <dbReference type="ARBA" id="ARBA00023224"/>
    </source>
</evidence>
<dbReference type="AlphaFoldDB" id="A0AAV4M903"/>
<dbReference type="PROSITE" id="PS50262">
    <property type="entry name" value="G_PROTEIN_RECEP_F1_2"/>
    <property type="match status" value="1"/>
</dbReference>
<keyword evidence="12" id="KW-1185">Reference proteome</keyword>
<evidence type="ECO:0000256" key="5">
    <source>
        <dbReference type="ARBA" id="ARBA00023040"/>
    </source>
</evidence>
<feature type="domain" description="G-protein coupled receptors family 1 profile" evidence="10">
    <location>
        <begin position="84"/>
        <end position="156"/>
    </location>
</feature>
<dbReference type="GO" id="GO:0004930">
    <property type="term" value="F:G protein-coupled receptor activity"/>
    <property type="evidence" value="ECO:0007669"/>
    <property type="project" value="UniProtKB-KW"/>
</dbReference>
<dbReference type="PANTHER" id="PTHR45695:SF15">
    <property type="entry name" value="OPSIN RH2"/>
    <property type="match status" value="1"/>
</dbReference>
<organism evidence="11 12">
    <name type="scientific">Caerostris darwini</name>
    <dbReference type="NCBI Taxonomy" id="1538125"/>
    <lineage>
        <taxon>Eukaryota</taxon>
        <taxon>Metazoa</taxon>
        <taxon>Ecdysozoa</taxon>
        <taxon>Arthropoda</taxon>
        <taxon>Chelicerata</taxon>
        <taxon>Arachnida</taxon>
        <taxon>Araneae</taxon>
        <taxon>Araneomorphae</taxon>
        <taxon>Entelegynae</taxon>
        <taxon>Araneoidea</taxon>
        <taxon>Araneidae</taxon>
        <taxon>Caerostris</taxon>
    </lineage>
</organism>
<protein>
    <submittedName>
        <fullName evidence="11">Orexin receptor type 2</fullName>
    </submittedName>
</protein>
<name>A0AAV4M903_9ARAC</name>
<comment type="similarity">
    <text evidence="2">Belongs to the G-protein coupled receptor 1 family.</text>
</comment>
<comment type="caution">
    <text evidence="11">The sequence shown here is derived from an EMBL/GenBank/DDBJ whole genome shotgun (WGS) entry which is preliminary data.</text>
</comment>
<evidence type="ECO:0000259" key="10">
    <source>
        <dbReference type="PROSITE" id="PS50262"/>
    </source>
</evidence>
<dbReference type="PANTHER" id="PTHR45695">
    <property type="entry name" value="LEUCOKININ RECEPTOR-RELATED"/>
    <property type="match status" value="1"/>
</dbReference>
<dbReference type="InterPro" id="IPR000276">
    <property type="entry name" value="GPCR_Rhodpsn"/>
</dbReference>
<evidence type="ECO:0000313" key="11">
    <source>
        <dbReference type="EMBL" id="GIX68710.1"/>
    </source>
</evidence>
<evidence type="ECO:0000256" key="7">
    <source>
        <dbReference type="ARBA" id="ARBA00023170"/>
    </source>
</evidence>
<accession>A0AAV4M903</accession>
<keyword evidence="7 11" id="KW-0675">Receptor</keyword>
<keyword evidence="4 9" id="KW-1133">Transmembrane helix</keyword>
<feature type="transmembrane region" description="Helical" evidence="9">
    <location>
        <begin position="68"/>
        <end position="93"/>
    </location>
</feature>
<dbReference type="Gene3D" id="1.20.1070.10">
    <property type="entry name" value="Rhodopsin 7-helix transmembrane proteins"/>
    <property type="match status" value="1"/>
</dbReference>
<feature type="non-terminal residue" evidence="11">
    <location>
        <position position="1"/>
    </location>
</feature>
<evidence type="ECO:0000256" key="3">
    <source>
        <dbReference type="ARBA" id="ARBA00022692"/>
    </source>
</evidence>
<dbReference type="SUPFAM" id="SSF81321">
    <property type="entry name" value="Family A G protein-coupled receptor-like"/>
    <property type="match status" value="1"/>
</dbReference>
<dbReference type="Proteomes" id="UP001054837">
    <property type="component" value="Unassembled WGS sequence"/>
</dbReference>
<evidence type="ECO:0000256" key="4">
    <source>
        <dbReference type="ARBA" id="ARBA00022989"/>
    </source>
</evidence>
<comment type="subcellular location">
    <subcellularLocation>
        <location evidence="1">Membrane</location>
        <topology evidence="1">Multi-pass membrane protein</topology>
    </subcellularLocation>
</comment>
<gene>
    <name evidence="11" type="primary">HCRTR2</name>
    <name evidence="11" type="ORF">CDAR_187671</name>
</gene>
<evidence type="ECO:0000256" key="1">
    <source>
        <dbReference type="ARBA" id="ARBA00004141"/>
    </source>
</evidence>
<keyword evidence="6 9" id="KW-0472">Membrane</keyword>
<keyword evidence="8" id="KW-0807">Transducer</keyword>
<evidence type="ECO:0000256" key="6">
    <source>
        <dbReference type="ARBA" id="ARBA00023136"/>
    </source>
</evidence>
<keyword evidence="5" id="KW-0297">G-protein coupled receptor</keyword>
<dbReference type="GO" id="GO:0005886">
    <property type="term" value="C:plasma membrane"/>
    <property type="evidence" value="ECO:0007669"/>
    <property type="project" value="TreeGrafter"/>
</dbReference>
<keyword evidence="3 9" id="KW-0812">Transmembrane</keyword>
<evidence type="ECO:0000256" key="9">
    <source>
        <dbReference type="SAM" id="Phobius"/>
    </source>
</evidence>
<dbReference type="InterPro" id="IPR017452">
    <property type="entry name" value="GPCR_Rhodpsn_7TM"/>
</dbReference>
<dbReference type="Pfam" id="PF00001">
    <property type="entry name" value="7tm_1"/>
    <property type="match status" value="1"/>
</dbReference>
<sequence>EIFHQIHHADFNISAPLEILDLTYDVSNEPNQSSMDNGTANCNNEYCVSDEDYLAMIHDYIIPTPLEWMLISLHAVVFVVGLVGNALVCVSVYRNHTMRTVTNYFIVNLALANFLVILVCLPPTVLSDVTETWFFGRITCKLVHYLQVSAVIVKEY</sequence>
<evidence type="ECO:0000313" key="12">
    <source>
        <dbReference type="Proteomes" id="UP001054837"/>
    </source>
</evidence>
<evidence type="ECO:0000256" key="2">
    <source>
        <dbReference type="ARBA" id="ARBA00010663"/>
    </source>
</evidence>
<reference evidence="11 12" key="1">
    <citation type="submission" date="2021-06" db="EMBL/GenBank/DDBJ databases">
        <title>Caerostris darwini draft genome.</title>
        <authorList>
            <person name="Kono N."/>
            <person name="Arakawa K."/>
        </authorList>
    </citation>
    <scope>NUCLEOTIDE SEQUENCE [LARGE SCALE GENOMIC DNA]</scope>
</reference>
<feature type="transmembrane region" description="Helical" evidence="9">
    <location>
        <begin position="105"/>
        <end position="125"/>
    </location>
</feature>